<dbReference type="Pfam" id="PF11185">
    <property type="entry name" value="DUF2971"/>
    <property type="match status" value="1"/>
</dbReference>
<keyword evidence="2" id="KW-1185">Reference proteome</keyword>
<proteinExistence type="predicted"/>
<reference evidence="1 2" key="1">
    <citation type="submission" date="2020-08" db="EMBL/GenBank/DDBJ databases">
        <title>Genomic Encyclopedia of Type Strains, Phase IV (KMG-V): Genome sequencing to study the core and pangenomes of soil and plant-associated prokaryotes.</title>
        <authorList>
            <person name="Whitman W."/>
        </authorList>
    </citation>
    <scope>NUCLEOTIDE SEQUENCE [LARGE SCALE GENOMIC DNA]</scope>
    <source>
        <strain evidence="1 2">SEMIA 492</strain>
    </source>
</reference>
<organism evidence="1 2">
    <name type="scientific">Rhizobium leucaenae</name>
    <dbReference type="NCBI Taxonomy" id="29450"/>
    <lineage>
        <taxon>Bacteria</taxon>
        <taxon>Pseudomonadati</taxon>
        <taxon>Pseudomonadota</taxon>
        <taxon>Alphaproteobacteria</taxon>
        <taxon>Hyphomicrobiales</taxon>
        <taxon>Rhizobiaceae</taxon>
        <taxon>Rhizobium/Agrobacterium group</taxon>
        <taxon>Rhizobium</taxon>
    </lineage>
</organism>
<dbReference type="Proteomes" id="UP000543836">
    <property type="component" value="Unassembled WGS sequence"/>
</dbReference>
<dbReference type="EMBL" id="JACIIG010000004">
    <property type="protein sequence ID" value="MBB4568203.1"/>
    <property type="molecule type" value="Genomic_DNA"/>
</dbReference>
<dbReference type="OrthoDB" id="9795560at2"/>
<dbReference type="AlphaFoldDB" id="A0A7W7ELG1"/>
<protein>
    <recommendedName>
        <fullName evidence="3">DUF2971 domain-containing protein</fullName>
    </recommendedName>
</protein>
<dbReference type="InterPro" id="IPR021352">
    <property type="entry name" value="DUF2971"/>
</dbReference>
<accession>A0A7W7ELG1</accession>
<gene>
    <name evidence="1" type="ORF">GGE60_002314</name>
</gene>
<evidence type="ECO:0008006" key="3">
    <source>
        <dbReference type="Google" id="ProtNLM"/>
    </source>
</evidence>
<name>A0A7W7ELG1_9HYPH</name>
<evidence type="ECO:0000313" key="2">
    <source>
        <dbReference type="Proteomes" id="UP000543836"/>
    </source>
</evidence>
<sequence>MKLYHYTTFSGALGILGSKSLWASCIHFLNDKEEFRHGIALASEIAEGRINTQGLNGKRLLGSIEKILHTVRRNFVCVASFAENGDLLSQWRGYAALGGVSLGFHKSALEAAGQRTHFKLLKCVYDDSDKIKIINNYLEPFLFELEEQQFSDENIWHLAEGWVAGFHVYASSFKDKSFAEENEWRLISDPTTIDHDKVRVRSGPGFPIPYFDLPLQQSLVEGQTDLGLDSIMIGPHSEQELAETAFSIAAVTKKIRVETFTRSSIPYRSV</sequence>
<evidence type="ECO:0000313" key="1">
    <source>
        <dbReference type="EMBL" id="MBB4568203.1"/>
    </source>
</evidence>
<dbReference type="RefSeq" id="WP_065091603.1">
    <property type="nucleotide sequence ID" value="NZ_JACIIG010000004.1"/>
</dbReference>
<comment type="caution">
    <text evidence="1">The sequence shown here is derived from an EMBL/GenBank/DDBJ whole genome shotgun (WGS) entry which is preliminary data.</text>
</comment>